<protein>
    <recommendedName>
        <fullName evidence="3">Lipoprotein</fullName>
    </recommendedName>
</protein>
<dbReference type="AlphaFoldDB" id="A0A968G7T4"/>
<dbReference type="RefSeq" id="WP_167699782.1">
    <property type="nucleotide sequence ID" value="NZ_CP118174.1"/>
</dbReference>
<gene>
    <name evidence="1" type="ORF">HCT14_01415</name>
</gene>
<evidence type="ECO:0008006" key="3">
    <source>
        <dbReference type="Google" id="ProtNLM"/>
    </source>
</evidence>
<name>A0A968G7T4_9SPIO</name>
<proteinExistence type="predicted"/>
<evidence type="ECO:0000313" key="1">
    <source>
        <dbReference type="EMBL" id="NIZ40175.1"/>
    </source>
</evidence>
<organism evidence="1 2">
    <name type="scientific">Entomospira entomophila</name>
    <dbReference type="NCBI Taxonomy" id="2719988"/>
    <lineage>
        <taxon>Bacteria</taxon>
        <taxon>Pseudomonadati</taxon>
        <taxon>Spirochaetota</taxon>
        <taxon>Spirochaetia</taxon>
        <taxon>Spirochaetales</taxon>
        <taxon>Spirochaetaceae</taxon>
        <taxon>Entomospira</taxon>
    </lineage>
</organism>
<dbReference type="PROSITE" id="PS51257">
    <property type="entry name" value="PROKAR_LIPOPROTEIN"/>
    <property type="match status" value="1"/>
</dbReference>
<keyword evidence="2" id="KW-1185">Reference proteome</keyword>
<reference evidence="1 2" key="1">
    <citation type="submission" date="2020-03" db="EMBL/GenBank/DDBJ databases">
        <title>Spirochaetal bacteria isolated from arthropods constitute a novel genus Entomospira genus novum within the order Spirochaetales.</title>
        <authorList>
            <person name="Grana-Miraglia L."/>
            <person name="Sikutova S."/>
            <person name="Fingerle V."/>
            <person name="Sing A."/>
            <person name="Castillo-Ramirez S."/>
            <person name="Margos G."/>
            <person name="Rudolf I."/>
        </authorList>
    </citation>
    <scope>NUCLEOTIDE SEQUENCE [LARGE SCALE GENOMIC DNA]</scope>
    <source>
        <strain evidence="1 2">BR193</strain>
    </source>
</reference>
<evidence type="ECO:0000313" key="2">
    <source>
        <dbReference type="Proteomes" id="UP000711995"/>
    </source>
</evidence>
<accession>A0A968G7T4</accession>
<sequence>MKRLLALIIAISMIFVSCDPGNKIIWPDEDTGSGGSGGGGDEGGGGSVSFNFDISIQVPYHSGGVEGFLAYALVPKDKLADYKTDYATGTTFTTPTSTVTTAANFGGRMNINNKIDYSGGANYTASIKMSTLYLEKMGTKTTLKRGAGFSDMDPASTNFSTWKLADADISAATALRDGGVGTEFYVVWSIVSKLGDGTTVITNLNLSDDVLNAYYLYKVSA</sequence>
<comment type="caution">
    <text evidence="1">The sequence shown here is derived from an EMBL/GenBank/DDBJ whole genome shotgun (WGS) entry which is preliminary data.</text>
</comment>
<dbReference type="Proteomes" id="UP000711995">
    <property type="component" value="Unassembled WGS sequence"/>
</dbReference>
<dbReference type="EMBL" id="JAATLJ010000001">
    <property type="protein sequence ID" value="NIZ40175.1"/>
    <property type="molecule type" value="Genomic_DNA"/>
</dbReference>